<comment type="caution">
    <text evidence="1">The sequence shown here is derived from an EMBL/GenBank/DDBJ whole genome shotgun (WGS) entry which is preliminary data.</text>
</comment>
<dbReference type="InterPro" id="IPR045646">
    <property type="entry name" value="DUF6402"/>
</dbReference>
<evidence type="ECO:0000313" key="1">
    <source>
        <dbReference type="EMBL" id="NHB87878.1"/>
    </source>
</evidence>
<sequence>MAILKTKTIKGGAVTEIEMDIFYLNQIPDAMERMGWEMAPKLMRHWFSIKPDFSFFDHKDLKDKYVRGDATLIPPERYNDSIVKMSWAKKYIQVQEGIEHLMHNWSSVNGIGLLKKRLMNNVTKLGYSDSVIELDTYAQVNRHPIGSMTDKINDYYGAIGKALLKMAVKGYVDKINNKDVFITESIGLYIKDTYDFVGDEEFLGVWGKNGVLSKTKMLLFKGYYDGMQWKELAGEYSGYVPIQNLDFRAWQKRRKEGGDFIVFSDVLWMLPLDKDRVIYL</sequence>
<dbReference type="RefSeq" id="WP_133813705.1">
    <property type="nucleotide sequence ID" value="NZ_CAWPIF010000015.1"/>
</dbReference>
<organism evidence="1 2">
    <name type="scientific">Photorhabdus tasmaniensis</name>
    <dbReference type="NCBI Taxonomy" id="1004159"/>
    <lineage>
        <taxon>Bacteria</taxon>
        <taxon>Pseudomonadati</taxon>
        <taxon>Pseudomonadota</taxon>
        <taxon>Gammaproteobacteria</taxon>
        <taxon>Enterobacterales</taxon>
        <taxon>Morganellaceae</taxon>
        <taxon>Photorhabdus</taxon>
    </lineage>
</organism>
<dbReference type="Pfam" id="PF19940">
    <property type="entry name" value="DUF6402"/>
    <property type="match status" value="1"/>
</dbReference>
<proteinExistence type="predicted"/>
<evidence type="ECO:0000313" key="2">
    <source>
        <dbReference type="Proteomes" id="UP000697802"/>
    </source>
</evidence>
<protein>
    <submittedName>
        <fullName evidence="1">Uncharacterized protein</fullName>
    </submittedName>
</protein>
<reference evidence="1 2" key="1">
    <citation type="submission" date="2018-02" db="EMBL/GenBank/DDBJ databases">
        <authorList>
            <person name="Machado R.A."/>
        </authorList>
    </citation>
    <scope>NUCLEOTIDE SEQUENCE [LARGE SCALE GENOMIC DNA]</scope>
    <source>
        <strain evidence="1 2">T327</strain>
    </source>
</reference>
<keyword evidence="2" id="KW-1185">Reference proteome</keyword>
<dbReference type="Proteomes" id="UP000697802">
    <property type="component" value="Unassembled WGS sequence"/>
</dbReference>
<accession>A0ABX0GHX8</accession>
<name>A0ABX0GHX8_9GAMM</name>
<gene>
    <name evidence="1" type="ORF">C5471_09235</name>
</gene>
<dbReference type="EMBL" id="PUJU01000015">
    <property type="protein sequence ID" value="NHB87878.1"/>
    <property type="molecule type" value="Genomic_DNA"/>
</dbReference>